<reference evidence="1 2" key="1">
    <citation type="submission" date="2018-02" db="EMBL/GenBank/DDBJ databases">
        <title>Draft genome sequences of four Legionella pneumophila clinical strains isolated in Ontario.</title>
        <authorList>
            <person name="Fortuna A."/>
            <person name="Ramnarine R."/>
            <person name="Li A."/>
            <person name="Frantz C."/>
            <person name="Mallo G."/>
        </authorList>
    </citation>
    <scope>NUCLEOTIDE SEQUENCE [LARGE SCALE GENOMIC DNA]</scope>
    <source>
        <strain evidence="1 2">LG61</strain>
    </source>
</reference>
<protein>
    <submittedName>
        <fullName evidence="1">Uncharacterized protein</fullName>
    </submittedName>
</protein>
<dbReference type="EMBL" id="PQWY01000014">
    <property type="protein sequence ID" value="PPK30121.1"/>
    <property type="molecule type" value="Genomic_DNA"/>
</dbReference>
<name>A0A2S6EY80_LEGPN</name>
<dbReference type="Proteomes" id="UP000239239">
    <property type="component" value="Unassembled WGS sequence"/>
</dbReference>
<dbReference type="InterPro" id="IPR032675">
    <property type="entry name" value="LRR_dom_sf"/>
</dbReference>
<gene>
    <name evidence="1" type="ORF">C3928_09760</name>
</gene>
<dbReference type="SUPFAM" id="SSF52047">
    <property type="entry name" value="RNI-like"/>
    <property type="match status" value="1"/>
</dbReference>
<sequence length="202" mass="22307">MIYKITLTDNNVVQAFISIPEGITTLDLSNNFLGSERYSDLLNISDSIPPGVTSLDLSSNGLGLTQVSFVTPKHVTSLNLCCNPLHQISLVCLEWLKDSFAHIQTISLSYDTVNSMSKEQRQALRAVFPNLQTITLVDKNGKEIEPSHTAKISNLIRELGGGNPEVPSLLNQCTFFVKNQGTNINTNIPEELKERIHNCNPL</sequence>
<accession>A0A2S6EY80</accession>
<dbReference type="RefSeq" id="WP_027228564.1">
    <property type="nucleotide sequence ID" value="NZ_CP017601.1"/>
</dbReference>
<dbReference type="AlphaFoldDB" id="A0A2S6EY80"/>
<evidence type="ECO:0000313" key="2">
    <source>
        <dbReference type="Proteomes" id="UP000239239"/>
    </source>
</evidence>
<organism evidence="1 2">
    <name type="scientific">Legionella pneumophila</name>
    <dbReference type="NCBI Taxonomy" id="446"/>
    <lineage>
        <taxon>Bacteria</taxon>
        <taxon>Pseudomonadati</taxon>
        <taxon>Pseudomonadota</taxon>
        <taxon>Gammaproteobacteria</taxon>
        <taxon>Legionellales</taxon>
        <taxon>Legionellaceae</taxon>
        <taxon>Legionella</taxon>
    </lineage>
</organism>
<dbReference type="OrthoDB" id="5652115at2"/>
<dbReference type="Gene3D" id="3.80.10.10">
    <property type="entry name" value="Ribonuclease Inhibitor"/>
    <property type="match status" value="1"/>
</dbReference>
<comment type="caution">
    <text evidence="1">The sequence shown here is derived from an EMBL/GenBank/DDBJ whole genome shotgun (WGS) entry which is preliminary data.</text>
</comment>
<evidence type="ECO:0000313" key="1">
    <source>
        <dbReference type="EMBL" id="PPK30121.1"/>
    </source>
</evidence>
<proteinExistence type="predicted"/>